<accession>A0A1B0CAD2</accession>
<dbReference type="InterPro" id="IPR055492">
    <property type="entry name" value="DUF7064"/>
</dbReference>
<dbReference type="EMBL" id="AJWK01003658">
    <property type="status" value="NOT_ANNOTATED_CDS"/>
    <property type="molecule type" value="Genomic_DNA"/>
</dbReference>
<evidence type="ECO:0000313" key="3">
    <source>
        <dbReference type="Proteomes" id="UP000092461"/>
    </source>
</evidence>
<proteinExistence type="predicted"/>
<dbReference type="VEuPathDB" id="VectorBase:LLOJ000905"/>
<dbReference type="Proteomes" id="UP000092461">
    <property type="component" value="Unassembled WGS sequence"/>
</dbReference>
<organism evidence="2 3">
    <name type="scientific">Lutzomyia longipalpis</name>
    <name type="common">Sand fly</name>
    <dbReference type="NCBI Taxonomy" id="7200"/>
    <lineage>
        <taxon>Eukaryota</taxon>
        <taxon>Metazoa</taxon>
        <taxon>Ecdysozoa</taxon>
        <taxon>Arthropoda</taxon>
        <taxon>Hexapoda</taxon>
        <taxon>Insecta</taxon>
        <taxon>Pterygota</taxon>
        <taxon>Neoptera</taxon>
        <taxon>Endopterygota</taxon>
        <taxon>Diptera</taxon>
        <taxon>Nematocera</taxon>
        <taxon>Psychodoidea</taxon>
        <taxon>Psychodidae</taxon>
        <taxon>Lutzomyia</taxon>
        <taxon>Lutzomyia</taxon>
    </lineage>
</organism>
<dbReference type="EnsemblMetazoa" id="LLOJ000905-RA">
    <property type="protein sequence ID" value="LLOJ000905-PA"/>
    <property type="gene ID" value="LLOJ000905"/>
</dbReference>
<protein>
    <recommendedName>
        <fullName evidence="1">DUF7064 domain-containing protein</fullName>
    </recommendedName>
</protein>
<dbReference type="PANTHER" id="PTHR34717">
    <property type="entry name" value="EG:BACR7A4.20 PROTEIN"/>
    <property type="match status" value="1"/>
</dbReference>
<evidence type="ECO:0000259" key="1">
    <source>
        <dbReference type="Pfam" id="PF23212"/>
    </source>
</evidence>
<dbReference type="Pfam" id="PF23212">
    <property type="entry name" value="DUF7064"/>
    <property type="match status" value="1"/>
</dbReference>
<dbReference type="VEuPathDB" id="VectorBase:LLONM1_006293"/>
<feature type="domain" description="DUF7064" evidence="1">
    <location>
        <begin position="270"/>
        <end position="395"/>
    </location>
</feature>
<sequence>YEIALAAFLIFYLYLKNQRPRSVISGVYRQEGKYSTLKFILIAILLQVRKKSKVWSVIVKRYFDKDFEPPGLEDLDQPQPLSHHVNAIDAVYFNGSSASQQVLMCGLARRKKNLVNGFLYLRVPEFSDKFLLTPQLPDTNLYQSESDANQFRAEGIHLKPIVPMKTWKISYKGKMQLDATKSETYDVELNATFTTNLPTFNYDTDMHYSSAARAMSREYWSREYFENLKTFHQTHYEQYGDIKGYAIIEDEKYEISVNSVRDHSFGVQRDWKIFHRYVMHFFTLENGMRITVGVISIPVNFSSIAVGFVTDPKDGKNYPITDCNFKLYQHGENGNPPKNYAFSFTTENDKTYLVEVNAFATQEFFIGLERESRVIELLSQFTVNGIKGWGAAEWQYRNLTGSPHLVE</sequence>
<reference evidence="2" key="1">
    <citation type="submission" date="2020-05" db="UniProtKB">
        <authorList>
            <consortium name="EnsemblMetazoa"/>
        </authorList>
    </citation>
    <scope>IDENTIFICATION</scope>
    <source>
        <strain evidence="2">Jacobina</strain>
    </source>
</reference>
<dbReference type="PANTHER" id="PTHR34717:SF1">
    <property type="entry name" value="EG:BACR7A4.20 PROTEIN"/>
    <property type="match status" value="1"/>
</dbReference>
<keyword evidence="3" id="KW-1185">Reference proteome</keyword>
<name>A0A1B0CAD2_LUTLO</name>
<dbReference type="AlphaFoldDB" id="A0A1B0CAD2"/>
<evidence type="ECO:0000313" key="2">
    <source>
        <dbReference type="EnsemblMetazoa" id="LLOJ000905-PA"/>
    </source>
</evidence>